<dbReference type="GO" id="GO:0003676">
    <property type="term" value="F:nucleic acid binding"/>
    <property type="evidence" value="ECO:0007669"/>
    <property type="project" value="InterPro"/>
</dbReference>
<keyword evidence="6" id="KW-1185">Reference proteome</keyword>
<evidence type="ECO:0000259" key="3">
    <source>
        <dbReference type="PROSITE" id="PS51192"/>
    </source>
</evidence>
<evidence type="ECO:0000313" key="6">
    <source>
        <dbReference type="Proteomes" id="UP000663873"/>
    </source>
</evidence>
<dbReference type="Pfam" id="PF00270">
    <property type="entry name" value="DEAD"/>
    <property type="match status" value="1"/>
</dbReference>
<gene>
    <name evidence="4" type="ORF">UJA718_LOCUS48146</name>
    <name evidence="5" type="ORF">UJA718_LOCUS49813</name>
</gene>
<accession>A0A821ZPF8</accession>
<dbReference type="EMBL" id="CAJOBP010094901">
    <property type="protein sequence ID" value="CAF4959147.1"/>
    <property type="molecule type" value="Genomic_DNA"/>
</dbReference>
<comment type="caution">
    <text evidence="5">The sequence shown here is derived from an EMBL/GenBank/DDBJ whole genome shotgun (WGS) entry which is preliminary data.</text>
</comment>
<name>A0A821ZPF8_9BILA</name>
<reference evidence="5" key="1">
    <citation type="submission" date="2021-02" db="EMBL/GenBank/DDBJ databases">
        <authorList>
            <person name="Nowell W R."/>
        </authorList>
    </citation>
    <scope>NUCLEOTIDE SEQUENCE</scope>
</reference>
<dbReference type="InterPro" id="IPR014001">
    <property type="entry name" value="Helicase_ATP-bd"/>
</dbReference>
<dbReference type="SUPFAM" id="SSF52540">
    <property type="entry name" value="P-loop containing nucleoside triphosphate hydrolases"/>
    <property type="match status" value="1"/>
</dbReference>
<dbReference type="InterPro" id="IPR011545">
    <property type="entry name" value="DEAD/DEAH_box_helicase_dom"/>
</dbReference>
<dbReference type="Gene3D" id="3.40.50.300">
    <property type="entry name" value="P-loop containing nucleotide triphosphate hydrolases"/>
    <property type="match status" value="1"/>
</dbReference>
<keyword evidence="2" id="KW-0067">ATP-binding</keyword>
<protein>
    <recommendedName>
        <fullName evidence="3">Helicase ATP-binding domain-containing protein</fullName>
    </recommendedName>
</protein>
<dbReference type="InterPro" id="IPR027417">
    <property type="entry name" value="P-loop_NTPase"/>
</dbReference>
<evidence type="ECO:0000256" key="1">
    <source>
        <dbReference type="ARBA" id="ARBA00022801"/>
    </source>
</evidence>
<feature type="non-terminal residue" evidence="5">
    <location>
        <position position="1"/>
    </location>
</feature>
<dbReference type="EMBL" id="CAJOBP010106549">
    <property type="protein sequence ID" value="CAF4990896.1"/>
    <property type="molecule type" value="Genomic_DNA"/>
</dbReference>
<feature type="domain" description="Helicase ATP-binding" evidence="3">
    <location>
        <begin position="1"/>
        <end position="44"/>
    </location>
</feature>
<evidence type="ECO:0000313" key="4">
    <source>
        <dbReference type="EMBL" id="CAF4959147.1"/>
    </source>
</evidence>
<dbReference type="PANTHER" id="PTHR47958">
    <property type="entry name" value="ATP-DEPENDENT RNA HELICASE DBP3"/>
    <property type="match status" value="1"/>
</dbReference>
<sequence>QTRDLDKGAHLLVATPGRLNDLIQRGRVGLANVRYLVLDEADRM</sequence>
<organism evidence="5 6">
    <name type="scientific">Rotaria socialis</name>
    <dbReference type="NCBI Taxonomy" id="392032"/>
    <lineage>
        <taxon>Eukaryota</taxon>
        <taxon>Metazoa</taxon>
        <taxon>Spiralia</taxon>
        <taxon>Gnathifera</taxon>
        <taxon>Rotifera</taxon>
        <taxon>Eurotatoria</taxon>
        <taxon>Bdelloidea</taxon>
        <taxon>Philodinida</taxon>
        <taxon>Philodinidae</taxon>
        <taxon>Rotaria</taxon>
    </lineage>
</organism>
<dbReference type="GO" id="GO:0004386">
    <property type="term" value="F:helicase activity"/>
    <property type="evidence" value="ECO:0007669"/>
    <property type="project" value="UniProtKB-KW"/>
</dbReference>
<evidence type="ECO:0000313" key="5">
    <source>
        <dbReference type="EMBL" id="CAF4990896.1"/>
    </source>
</evidence>
<keyword evidence="2" id="KW-0547">Nucleotide-binding</keyword>
<evidence type="ECO:0000256" key="2">
    <source>
        <dbReference type="ARBA" id="ARBA00022806"/>
    </source>
</evidence>
<dbReference type="GO" id="GO:0005524">
    <property type="term" value="F:ATP binding"/>
    <property type="evidence" value="ECO:0007669"/>
    <property type="project" value="InterPro"/>
</dbReference>
<feature type="non-terminal residue" evidence="5">
    <location>
        <position position="44"/>
    </location>
</feature>
<dbReference type="GO" id="GO:0016787">
    <property type="term" value="F:hydrolase activity"/>
    <property type="evidence" value="ECO:0007669"/>
    <property type="project" value="UniProtKB-KW"/>
</dbReference>
<keyword evidence="2" id="KW-0347">Helicase</keyword>
<keyword evidence="1" id="KW-0378">Hydrolase</keyword>
<proteinExistence type="predicted"/>
<dbReference type="AlphaFoldDB" id="A0A821ZPF8"/>
<dbReference type="PROSITE" id="PS51192">
    <property type="entry name" value="HELICASE_ATP_BIND_1"/>
    <property type="match status" value="1"/>
</dbReference>
<dbReference type="Proteomes" id="UP000663873">
    <property type="component" value="Unassembled WGS sequence"/>
</dbReference>